<dbReference type="Proteomes" id="UP000428260">
    <property type="component" value="Chromosome"/>
</dbReference>
<proteinExistence type="predicted"/>
<accession>A0A6I6K1T0</accession>
<name>A0A6I6K1T0_9BACT</name>
<keyword evidence="1" id="KW-1133">Transmembrane helix</keyword>
<dbReference type="RefSeq" id="WP_158871639.1">
    <property type="nucleotide sequence ID" value="NZ_CP046401.1"/>
</dbReference>
<feature type="transmembrane region" description="Helical" evidence="1">
    <location>
        <begin position="5"/>
        <end position="23"/>
    </location>
</feature>
<sequence>MKKRLLIAMSIGVFLMLAIFIYGKYISPTRIALISFPDFVLEKMERSNNNNWVKLSRIGLDELDKINKYDLILVRGHGVRISPEQLNTLRKASQKGCKIFVSDITNPEYDVTNLPGKELDYISDLLDNKCTANFQNLFNYTRKELDKKKFFTKPYSDAVILPEDFYFHINDDQVFGTFEEYKTYYKESGFYKEGAPRVALLAGNINIQNSNPEHTQKLIRGLEKEGLNVYPIRSFGEKKMQLLKICNPDLVILRPHGRLAMGQQDMAVDWLKEKNIPILAPLTVFDEYDKWLPNLQGMYGGMLSMSVVLPELDGAVAPYAIVAQFRGESGNLLFDAIPNRMENFCQMTANWLKLQQKKNAEKKVAIYYFKGPGQNALVASNMEVLPSLYNLLKSLKEKGYNVNGLPATEREFELLLMKKGPVLGSYALGTFNEFLKTGDPELVEKSRYEKWCKTDLPTDLYQQVADKYGEAPGRYMNVEKENKKYIAIARLQLGNVCLLPQPLPGVGEDTQKLVHGAKTAPPHTYIASYLWARHGFQADAIFHFGTHGSLEFTPGKQVALSDYDWPDRLIGNTPHFYIYTISNIGEGIIAKRRSYATLLTYLTPPFMKSGLHDELDELYQKLDKYNSLPSGPVKQQYAHSIKTLAENQNIHRTIGLDSTKNYTADDIHKIHEYLEEIEEEKVTAGLYTMGIPYSESKLKETVSLMTLDPVAFGLAELDGLRGKIQTKQAQDNLFVSEHYRPKARKAIQTVLNGGEEQAVLKTLLSAKEIEDAHEWEQQNRFHSQGAMMHPHGSSKAKGTDEKDLTDLVVELIEDEKNTRYIKNMESDKVFEKSSQMLDEKHRAEAVELAEKMTKTAPEMYEEVSIGNQEKMLELLKLMQDSIIRLKVLSLINDDSLKDRILAQKEQALKEKAQTASQPENIRLLEKVFSSAPETVSKTDDKSKLAEMAEILRFYKGNAECFPYCNNTVAEKLDHLSKHENWNSTLEKALNFINGRIDDIERKEELYANAVLKVENSILSIKKYYSELSGSPEAELIAIANALNGGYTAPSPGGDPVANPAALPTGRNMYSVNAEATPTEESWAVGKKLAESLLENEYKAKGSYPQKVSFTLWSTSFISTEGATIAQILYLLGVEPVRDGFGYVQNLRLIPEEELGRPRIDVVVQTSGQLRDLAASRLALIHKAVTMAGEANDADSLNYVRKGILEAEKYLLDKGFSPLDARKFSSNRVFGGINGNYGTGIMGLVEKGDAWDNEKQVASTYIHNMGAMYDDSENWGAFREGIFEAALQNAETVVQPRQSNTWGPLSLDHVYEFMGGMNMAVRNVTGKDPSAYFNDFRNENNPRMQELKEAIGVETNSTVFNPKFIKELLAGKASAMETFAETLRNTYGWNVMKPAAIDDYIWDSYHEIYVKDKYNLDVKKRFEEENPYALQEMASVMLETARKGYWKATDAQLKEIASLHVELIRNHKAGCSGFVCDNARLREFITARLEPEQAKQYQLDIEDVREVKLQENDKNVVLEKEQQKQNESDEQMVTEKKQGNNSIWVIAIVVLAGLVFFIVKTKKQNGKNE</sequence>
<reference evidence="3 4" key="1">
    <citation type="submission" date="2019-11" db="EMBL/GenBank/DDBJ databases">
        <authorList>
            <person name="Zheng R.K."/>
            <person name="Sun C.M."/>
        </authorList>
    </citation>
    <scope>NUCLEOTIDE SEQUENCE [LARGE SCALE GENOMIC DNA]</scope>
    <source>
        <strain evidence="3 4">WC007</strain>
    </source>
</reference>
<keyword evidence="1" id="KW-0812">Transmembrane</keyword>
<dbReference type="KEGG" id="mcos:GM418_29200"/>
<dbReference type="Pfam" id="PF02514">
    <property type="entry name" value="CobN-Mg_chel"/>
    <property type="match status" value="1"/>
</dbReference>
<dbReference type="PANTHER" id="PTHR44119">
    <property type="entry name" value="MAGNESIUM-CHELATASE SUBUNIT CHLH, CHLOROPLASTIC"/>
    <property type="match status" value="1"/>
</dbReference>
<keyword evidence="4" id="KW-1185">Reference proteome</keyword>
<evidence type="ECO:0000259" key="2">
    <source>
        <dbReference type="Pfam" id="PF02514"/>
    </source>
</evidence>
<feature type="domain" description="CobN/magnesium chelatase" evidence="2">
    <location>
        <begin position="126"/>
        <end position="1451"/>
    </location>
</feature>
<evidence type="ECO:0000313" key="4">
    <source>
        <dbReference type="Proteomes" id="UP000428260"/>
    </source>
</evidence>
<gene>
    <name evidence="3" type="ORF">GM418_29200</name>
</gene>
<dbReference type="CDD" id="cd10150">
    <property type="entry name" value="CobN_like"/>
    <property type="match status" value="1"/>
</dbReference>
<dbReference type="InterPro" id="IPR003672">
    <property type="entry name" value="CobN/Mg_chltase"/>
</dbReference>
<evidence type="ECO:0000256" key="1">
    <source>
        <dbReference type="SAM" id="Phobius"/>
    </source>
</evidence>
<dbReference type="PANTHER" id="PTHR44119:SF4">
    <property type="entry name" value="AEROBIC COBALTOCHELATASE SUBUNIT COBN"/>
    <property type="match status" value="1"/>
</dbReference>
<organism evidence="3 4">
    <name type="scientific">Maribellus comscasis</name>
    <dbReference type="NCBI Taxonomy" id="2681766"/>
    <lineage>
        <taxon>Bacteria</taxon>
        <taxon>Pseudomonadati</taxon>
        <taxon>Bacteroidota</taxon>
        <taxon>Bacteroidia</taxon>
        <taxon>Marinilabiliales</taxon>
        <taxon>Prolixibacteraceae</taxon>
        <taxon>Maribellus</taxon>
    </lineage>
</organism>
<dbReference type="EMBL" id="CP046401">
    <property type="protein sequence ID" value="QGY47599.1"/>
    <property type="molecule type" value="Genomic_DNA"/>
</dbReference>
<evidence type="ECO:0000313" key="3">
    <source>
        <dbReference type="EMBL" id="QGY47599.1"/>
    </source>
</evidence>
<keyword evidence="1" id="KW-0472">Membrane</keyword>
<protein>
    <submittedName>
        <fullName evidence="3">Cobaltochelatase subunit CobN</fullName>
    </submittedName>
</protein>
<feature type="transmembrane region" description="Helical" evidence="1">
    <location>
        <begin position="1541"/>
        <end position="1558"/>
    </location>
</feature>